<keyword evidence="1" id="KW-1133">Transmembrane helix</keyword>
<evidence type="ECO:0000313" key="3">
    <source>
        <dbReference type="Ensembl" id="ENSOMYP00000092170.2"/>
    </source>
</evidence>
<dbReference type="InterPro" id="IPR013098">
    <property type="entry name" value="Ig_I-set"/>
</dbReference>
<dbReference type="Pfam" id="PF07679">
    <property type="entry name" value="I-set"/>
    <property type="match status" value="2"/>
</dbReference>
<dbReference type="InterPro" id="IPR003598">
    <property type="entry name" value="Ig_sub2"/>
</dbReference>
<dbReference type="PANTHER" id="PTHR13771:SF9">
    <property type="entry name" value="INTERCELLULAR ADHESION MOLECULE 5"/>
    <property type="match status" value="1"/>
</dbReference>
<feature type="domain" description="Ig-like" evidence="2">
    <location>
        <begin position="156"/>
        <end position="245"/>
    </location>
</feature>
<organism evidence="3 4">
    <name type="scientific">Oncorhynchus mykiss</name>
    <name type="common">Rainbow trout</name>
    <name type="synonym">Salmo gairdneri</name>
    <dbReference type="NCBI Taxonomy" id="8022"/>
    <lineage>
        <taxon>Eukaryota</taxon>
        <taxon>Metazoa</taxon>
        <taxon>Chordata</taxon>
        <taxon>Craniata</taxon>
        <taxon>Vertebrata</taxon>
        <taxon>Euteleostomi</taxon>
        <taxon>Actinopterygii</taxon>
        <taxon>Neopterygii</taxon>
        <taxon>Teleostei</taxon>
        <taxon>Protacanthopterygii</taxon>
        <taxon>Salmoniformes</taxon>
        <taxon>Salmonidae</taxon>
        <taxon>Salmoninae</taxon>
        <taxon>Oncorhynchus</taxon>
    </lineage>
</organism>
<dbReference type="GO" id="GO:0007155">
    <property type="term" value="P:cell adhesion"/>
    <property type="evidence" value="ECO:0007669"/>
    <property type="project" value="InterPro"/>
</dbReference>
<dbReference type="Proteomes" id="UP000694395">
    <property type="component" value="Chromosome 12"/>
</dbReference>
<reference evidence="3" key="1">
    <citation type="submission" date="2020-07" db="EMBL/GenBank/DDBJ databases">
        <title>A long reads based de novo assembly of the rainbow trout Arlee double haploid line genome.</title>
        <authorList>
            <person name="Gao G."/>
            <person name="Palti Y."/>
        </authorList>
    </citation>
    <scope>NUCLEOTIDE SEQUENCE [LARGE SCALE GENOMIC DNA]</scope>
</reference>
<dbReference type="AlphaFoldDB" id="A0A8C7U915"/>
<keyword evidence="4" id="KW-1185">Reference proteome</keyword>
<feature type="domain" description="Ig-like" evidence="2">
    <location>
        <begin position="8"/>
        <end position="106"/>
    </location>
</feature>
<dbReference type="InterPro" id="IPR003599">
    <property type="entry name" value="Ig_sub"/>
</dbReference>
<keyword evidence="1" id="KW-0812">Transmembrane</keyword>
<dbReference type="InterPro" id="IPR013783">
    <property type="entry name" value="Ig-like_fold"/>
</dbReference>
<dbReference type="GeneTree" id="ENSGT00940000159005"/>
<dbReference type="InterPro" id="IPR007110">
    <property type="entry name" value="Ig-like_dom"/>
</dbReference>
<sequence>MIYITKIPDSVSISVLRHSGPMVEGTQYQLQCDIQNIAPLQNLIVKWYKGNEPLDNVTYSTISKTSVDVSATLMISPSRNDNGDQYRCRAELDLGPEGPQPHPTVTSEPLNITVHCKLAINLDIFHKSKTLDGYGFQFQLKFHKLHSFEWSTLKSPPFSLDAPKFLLGNDTVVSADSNVSLNCSAEGNPSPEMKWNYTAARNVKLSTEGRQRTIRITTATSTNAGIYICTATNRVGTATKTTTVTLKDDPTIIIIVMITLVILVSTPILLKVFCWLRKRRGYYNFITINTTDVNQPNNVPMMPLSTTWVGKSDPEGYPTKV</sequence>
<dbReference type="PANTHER" id="PTHR13771">
    <property type="entry name" value="INTERCELLULAR ADHESION MOLECULE"/>
    <property type="match status" value="1"/>
</dbReference>
<evidence type="ECO:0000313" key="4">
    <source>
        <dbReference type="Proteomes" id="UP000694395"/>
    </source>
</evidence>
<dbReference type="GO" id="GO:0005178">
    <property type="term" value="F:integrin binding"/>
    <property type="evidence" value="ECO:0007669"/>
    <property type="project" value="InterPro"/>
</dbReference>
<dbReference type="SUPFAM" id="SSF48726">
    <property type="entry name" value="Immunoglobulin"/>
    <property type="match status" value="2"/>
</dbReference>
<keyword evidence="1" id="KW-0472">Membrane</keyword>
<name>A0A8C7U915_ONCMY</name>
<dbReference type="SMART" id="SM00408">
    <property type="entry name" value="IGc2"/>
    <property type="match status" value="2"/>
</dbReference>
<dbReference type="SMART" id="SM00409">
    <property type="entry name" value="IG"/>
    <property type="match status" value="2"/>
</dbReference>
<feature type="transmembrane region" description="Helical" evidence="1">
    <location>
        <begin position="252"/>
        <end position="276"/>
    </location>
</feature>
<evidence type="ECO:0000256" key="1">
    <source>
        <dbReference type="SAM" id="Phobius"/>
    </source>
</evidence>
<protein>
    <recommendedName>
        <fullName evidence="2">Ig-like domain-containing protein</fullName>
    </recommendedName>
</protein>
<dbReference type="InterPro" id="IPR047012">
    <property type="entry name" value="ICAM_VCAM"/>
</dbReference>
<dbReference type="Ensembl" id="ENSOMYT00000100275.2">
    <property type="protein sequence ID" value="ENSOMYP00000092170.2"/>
    <property type="gene ID" value="ENSOMYG00000042304.2"/>
</dbReference>
<accession>A0A8C7U915</accession>
<evidence type="ECO:0000259" key="2">
    <source>
        <dbReference type="PROSITE" id="PS50835"/>
    </source>
</evidence>
<reference evidence="3" key="3">
    <citation type="submission" date="2025-09" db="UniProtKB">
        <authorList>
            <consortium name="Ensembl"/>
        </authorList>
    </citation>
    <scope>IDENTIFICATION</scope>
</reference>
<dbReference type="PROSITE" id="PS50835">
    <property type="entry name" value="IG_LIKE"/>
    <property type="match status" value="2"/>
</dbReference>
<dbReference type="Gene3D" id="2.60.40.10">
    <property type="entry name" value="Immunoglobulins"/>
    <property type="match status" value="2"/>
</dbReference>
<proteinExistence type="predicted"/>
<dbReference type="InterPro" id="IPR036179">
    <property type="entry name" value="Ig-like_dom_sf"/>
</dbReference>
<reference evidence="3" key="2">
    <citation type="submission" date="2025-08" db="UniProtKB">
        <authorList>
            <consortium name="Ensembl"/>
        </authorList>
    </citation>
    <scope>IDENTIFICATION</scope>
</reference>